<protein>
    <submittedName>
        <fullName evidence="3">Thioesterase</fullName>
    </submittedName>
</protein>
<reference evidence="3" key="2">
    <citation type="submission" date="2020-09" db="EMBL/GenBank/DDBJ databases">
        <authorList>
            <person name="Sun Q."/>
            <person name="Ohkuma M."/>
        </authorList>
    </citation>
    <scope>NUCLEOTIDE SEQUENCE</scope>
    <source>
        <strain evidence="3">JCM 4059</strain>
    </source>
</reference>
<keyword evidence="4" id="KW-1185">Reference proteome</keyword>
<dbReference type="PANTHER" id="PTHR11487:SF0">
    <property type="entry name" value="S-ACYL FATTY ACID SYNTHASE THIOESTERASE, MEDIUM CHAIN"/>
    <property type="match status" value="1"/>
</dbReference>
<dbReference type="InterPro" id="IPR001031">
    <property type="entry name" value="Thioesterase"/>
</dbReference>
<reference evidence="3" key="1">
    <citation type="journal article" date="2014" name="Int. J. Syst. Evol. Microbiol.">
        <title>Complete genome sequence of Corynebacterium casei LMG S-19264T (=DSM 44701T), isolated from a smear-ripened cheese.</title>
        <authorList>
            <consortium name="US DOE Joint Genome Institute (JGI-PGF)"/>
            <person name="Walter F."/>
            <person name="Albersmeier A."/>
            <person name="Kalinowski J."/>
            <person name="Ruckert C."/>
        </authorList>
    </citation>
    <scope>NUCLEOTIDE SEQUENCE</scope>
    <source>
        <strain evidence="3">JCM 4059</strain>
    </source>
</reference>
<comment type="caution">
    <text evidence="3">The sequence shown here is derived from an EMBL/GenBank/DDBJ whole genome shotgun (WGS) entry which is preliminary data.</text>
</comment>
<dbReference type="PANTHER" id="PTHR11487">
    <property type="entry name" value="THIOESTERASE"/>
    <property type="match status" value="1"/>
</dbReference>
<dbReference type="RefSeq" id="WP_190132318.1">
    <property type="nucleotide sequence ID" value="NZ_BNBD01000014.1"/>
</dbReference>
<dbReference type="InterPro" id="IPR012223">
    <property type="entry name" value="TEII"/>
</dbReference>
<feature type="domain" description="Thioesterase" evidence="2">
    <location>
        <begin position="26"/>
        <end position="236"/>
    </location>
</feature>
<dbReference type="InterPro" id="IPR029058">
    <property type="entry name" value="AB_hydrolase_fold"/>
</dbReference>
<dbReference type="Proteomes" id="UP000638313">
    <property type="component" value="Unassembled WGS sequence"/>
</dbReference>
<dbReference type="AlphaFoldDB" id="A0A919EFH1"/>
<dbReference type="SUPFAM" id="SSF53474">
    <property type="entry name" value="alpha/beta-Hydrolases"/>
    <property type="match status" value="1"/>
</dbReference>
<proteinExistence type="inferred from homology"/>
<evidence type="ECO:0000313" key="3">
    <source>
        <dbReference type="EMBL" id="GHF65610.1"/>
    </source>
</evidence>
<dbReference type="Pfam" id="PF00975">
    <property type="entry name" value="Thioesterase"/>
    <property type="match status" value="1"/>
</dbReference>
<dbReference type="Gene3D" id="3.40.50.1820">
    <property type="entry name" value="alpha/beta hydrolase"/>
    <property type="match status" value="1"/>
</dbReference>
<organism evidence="3 4">
    <name type="scientific">Streptomyces mashuensis</name>
    <dbReference type="NCBI Taxonomy" id="33904"/>
    <lineage>
        <taxon>Bacteria</taxon>
        <taxon>Bacillati</taxon>
        <taxon>Actinomycetota</taxon>
        <taxon>Actinomycetes</taxon>
        <taxon>Kitasatosporales</taxon>
        <taxon>Streptomycetaceae</taxon>
        <taxon>Streptomyces</taxon>
    </lineage>
</organism>
<evidence type="ECO:0000256" key="1">
    <source>
        <dbReference type="ARBA" id="ARBA00007169"/>
    </source>
</evidence>
<sequence length="268" mass="28357">MRSGTEATGGTGWLRVWRPRPAARARLLCLPPAGSPAALYRPWAELIPPSVELAAVEPPGHGTRYGEPFPASFAEVTEAVTSALARLPERPTAVYGHSLGTVPALDIARALDRAGRPPAALLVSSRNAPSAPGGPPAAGLTDRQLLGLLRELSGTDERVLADPGLTQALLPVLRADIALLAAYTYTPGPPLGCPVRVYAGLDDTTTTPAGLAAWRRENPRDFRIHRLPGGHFFFRGRERSFLARLVADIAPPTAAGEGTFPPWQASKP</sequence>
<name>A0A919EFH1_9ACTN</name>
<evidence type="ECO:0000313" key="4">
    <source>
        <dbReference type="Proteomes" id="UP000638313"/>
    </source>
</evidence>
<accession>A0A919EFH1</accession>
<gene>
    <name evidence="3" type="ORF">GCM10010218_53910</name>
</gene>
<dbReference type="GO" id="GO:0008610">
    <property type="term" value="P:lipid biosynthetic process"/>
    <property type="evidence" value="ECO:0007669"/>
    <property type="project" value="TreeGrafter"/>
</dbReference>
<evidence type="ECO:0000259" key="2">
    <source>
        <dbReference type="Pfam" id="PF00975"/>
    </source>
</evidence>
<comment type="similarity">
    <text evidence="1">Belongs to the thioesterase family.</text>
</comment>
<dbReference type="EMBL" id="BNBD01000014">
    <property type="protein sequence ID" value="GHF65610.1"/>
    <property type="molecule type" value="Genomic_DNA"/>
</dbReference>